<proteinExistence type="predicted"/>
<name>A0A481YT04_9VIRU</name>
<evidence type="ECO:0000256" key="1">
    <source>
        <dbReference type="SAM" id="MobiDB-lite"/>
    </source>
</evidence>
<gene>
    <name evidence="2" type="ORF">LCMAC102_01530</name>
</gene>
<sequence>MSDSQEWLPKRKKLLVTRAQIVEDDSASSDTTSEELSSLPIPTLQEISAPLDADWDKIWISATETRNYLLKDPLIDWLKYNYSQLTTKNSITGRRNSNSFIEYIMEQGTIFETHIIRLLSEKLGNDMVYSIGGELNPRSSTKVTETLDAMNRGIPIIHSGLLHNPETQTYGIPDLLVRSDWINNLVEIPVIDDKKIHKTAPKLRDVHNPENSPHYHYLVVDVKFSTLYLRADGIHILTCGSFPAYKSQLYIYNEALARIQGYNPQKAFVLGRKWRFTSKGEKFKGQNCFDRLGTIDYATVDKEYVTKTHDALKWLRDVKTEEARGWNICNVPLSRPELYPNMCNTHDYPWRNTKEKIADNIKDLTSLWMVGIKQREIAHSRDIYQWTDKKCTPTIMGIKGKFTSRVLGEILEINRSQGNEKVKPQYIKNNFRDWQTQKELEFYVDFETINDVITEFEALPVVKNTSLIFIIGVGFINPLTKKWIFRDFTAHTLTFEEEGRICQEFSDYIRLEAETYDVKNPLCVHWAPAENSFWNDAAKRHSETSEAWKTDEWEWFDLLKVFKEEPIVIKGCLGFSLKKVAGALQKHGCINTSWDMESACLDGQAAMVCAWKAHKESQARNLNMRELPHMREIIKYNEADVKVLYEIITYIRTNHTKNGIEEIPQEPVQTLHCPCCNQSLILENGVLEERSSQKRTFSDFEDSDKDQPQENRHVRKRLKRFKN</sequence>
<dbReference type="EMBL" id="MK500334">
    <property type="protein sequence ID" value="QBK86358.1"/>
    <property type="molecule type" value="Genomic_DNA"/>
</dbReference>
<accession>A0A481YT04</accession>
<evidence type="ECO:0000313" key="2">
    <source>
        <dbReference type="EMBL" id="QBK86358.1"/>
    </source>
</evidence>
<organism evidence="2">
    <name type="scientific">Marseillevirus LCMAC102</name>
    <dbReference type="NCBI Taxonomy" id="2506603"/>
    <lineage>
        <taxon>Viruses</taxon>
        <taxon>Varidnaviria</taxon>
        <taxon>Bamfordvirae</taxon>
        <taxon>Nucleocytoviricota</taxon>
        <taxon>Megaviricetes</taxon>
        <taxon>Pimascovirales</taxon>
        <taxon>Pimascovirales incertae sedis</taxon>
        <taxon>Marseilleviridae</taxon>
    </lineage>
</organism>
<feature type="compositionally biased region" description="Basic residues" evidence="1">
    <location>
        <begin position="713"/>
        <end position="723"/>
    </location>
</feature>
<protein>
    <submittedName>
        <fullName evidence="2">Uncharacterized protein</fullName>
    </submittedName>
</protein>
<reference evidence="2" key="1">
    <citation type="journal article" date="2019" name="MBio">
        <title>Virus Genomes from Deep Sea Sediments Expand the Ocean Megavirome and Support Independent Origins of Viral Gigantism.</title>
        <authorList>
            <person name="Backstrom D."/>
            <person name="Yutin N."/>
            <person name="Jorgensen S.L."/>
            <person name="Dharamshi J."/>
            <person name="Homa F."/>
            <person name="Zaremba-Niedwiedzka K."/>
            <person name="Spang A."/>
            <person name="Wolf Y.I."/>
            <person name="Koonin E.V."/>
            <person name="Ettema T.J."/>
        </authorList>
    </citation>
    <scope>NUCLEOTIDE SEQUENCE</scope>
</reference>
<feature type="region of interest" description="Disordered" evidence="1">
    <location>
        <begin position="693"/>
        <end position="723"/>
    </location>
</feature>